<comment type="subcellular location">
    <subcellularLocation>
        <location evidence="1">Cell membrane</location>
        <topology evidence="1">Multi-pass membrane protein</topology>
    </subcellularLocation>
</comment>
<evidence type="ECO:0000313" key="8">
    <source>
        <dbReference type="Proteomes" id="UP000706039"/>
    </source>
</evidence>
<accession>A0ABS7PSY5</accession>
<feature type="transmembrane region" description="Helical" evidence="6">
    <location>
        <begin position="50"/>
        <end position="68"/>
    </location>
</feature>
<dbReference type="Proteomes" id="UP000706039">
    <property type="component" value="Unassembled WGS sequence"/>
</dbReference>
<keyword evidence="2" id="KW-1003">Cell membrane</keyword>
<evidence type="ECO:0000256" key="6">
    <source>
        <dbReference type="SAM" id="Phobius"/>
    </source>
</evidence>
<feature type="transmembrane region" description="Helical" evidence="6">
    <location>
        <begin position="154"/>
        <end position="181"/>
    </location>
</feature>
<protein>
    <submittedName>
        <fullName evidence="7">Cytochrome c oxidase assembly protein</fullName>
    </submittedName>
</protein>
<dbReference type="Pfam" id="PF09678">
    <property type="entry name" value="Caa3_CtaG"/>
    <property type="match status" value="1"/>
</dbReference>
<keyword evidence="3 6" id="KW-0812">Transmembrane</keyword>
<feature type="transmembrane region" description="Helical" evidence="6">
    <location>
        <begin position="201"/>
        <end position="223"/>
    </location>
</feature>
<evidence type="ECO:0000256" key="2">
    <source>
        <dbReference type="ARBA" id="ARBA00022475"/>
    </source>
</evidence>
<evidence type="ECO:0000256" key="3">
    <source>
        <dbReference type="ARBA" id="ARBA00022692"/>
    </source>
</evidence>
<evidence type="ECO:0000256" key="5">
    <source>
        <dbReference type="ARBA" id="ARBA00023136"/>
    </source>
</evidence>
<comment type="caution">
    <text evidence="7">The sequence shown here is derived from an EMBL/GenBank/DDBJ whole genome shotgun (WGS) entry which is preliminary data.</text>
</comment>
<dbReference type="InterPro" id="IPR019108">
    <property type="entry name" value="Caa3_assmbl_CtaG-rel"/>
</dbReference>
<keyword evidence="5 6" id="KW-0472">Membrane</keyword>
<proteinExistence type="predicted"/>
<keyword evidence="8" id="KW-1185">Reference proteome</keyword>
<evidence type="ECO:0000256" key="4">
    <source>
        <dbReference type="ARBA" id="ARBA00022989"/>
    </source>
</evidence>
<keyword evidence="4 6" id="KW-1133">Transmembrane helix</keyword>
<organism evidence="7 8">
    <name type="scientific">Sphingomonas colocasiae</name>
    <dbReference type="NCBI Taxonomy" id="1848973"/>
    <lineage>
        <taxon>Bacteria</taxon>
        <taxon>Pseudomonadati</taxon>
        <taxon>Pseudomonadota</taxon>
        <taxon>Alphaproteobacteria</taxon>
        <taxon>Sphingomonadales</taxon>
        <taxon>Sphingomonadaceae</taxon>
        <taxon>Sphingomonas</taxon>
    </lineage>
</organism>
<reference evidence="7 8" key="1">
    <citation type="submission" date="2021-08" db="EMBL/GenBank/DDBJ databases">
        <authorList>
            <person name="Tuo L."/>
        </authorList>
    </citation>
    <scope>NUCLEOTIDE SEQUENCE [LARGE SCALE GENOMIC DNA]</scope>
    <source>
        <strain evidence="7 8">JCM 31229</strain>
    </source>
</reference>
<gene>
    <name evidence="7" type="ORF">K7G82_14455</name>
</gene>
<dbReference type="EMBL" id="JAINVV010000006">
    <property type="protein sequence ID" value="MBY8823502.1"/>
    <property type="molecule type" value="Genomic_DNA"/>
</dbReference>
<evidence type="ECO:0000313" key="7">
    <source>
        <dbReference type="EMBL" id="MBY8823502.1"/>
    </source>
</evidence>
<feature type="transmembrane region" description="Helical" evidence="6">
    <location>
        <begin position="127"/>
        <end position="147"/>
    </location>
</feature>
<sequence length="235" mass="24901">MSWTPYCGGAPDPEGWLTQWNGDPVLISAMLLAALLGWRREPDRPAFAAGWMLLALLFVSPLCALTSALFSARVAHHVVMVGVAAPLLVRAFDLRAGALIPATAVSILIFYGWHWPAVYAAALSDDAVFWILQIALLASATWFWAAIHTAGAPAAVATLLVTMVAMGLLGALLTFAGNALYAPHLLTTYAWGLDPIEDQQLAGLIMWAPAAGLYLAAALGIAWRTLAPRSEEAAA</sequence>
<dbReference type="RefSeq" id="WP_222990603.1">
    <property type="nucleotide sequence ID" value="NZ_JAINVV010000006.1"/>
</dbReference>
<name>A0ABS7PSY5_9SPHN</name>
<feature type="transmembrane region" description="Helical" evidence="6">
    <location>
        <begin position="98"/>
        <end position="115"/>
    </location>
</feature>
<evidence type="ECO:0000256" key="1">
    <source>
        <dbReference type="ARBA" id="ARBA00004651"/>
    </source>
</evidence>